<protein>
    <submittedName>
        <fullName evidence="2">AMP-binding protein</fullName>
    </submittedName>
</protein>
<dbReference type="Pfam" id="PF00501">
    <property type="entry name" value="AMP-binding"/>
    <property type="match status" value="1"/>
</dbReference>
<feature type="domain" description="AMP-dependent synthetase/ligase" evidence="1">
    <location>
        <begin position="18"/>
        <end position="82"/>
    </location>
</feature>
<dbReference type="InterPro" id="IPR000873">
    <property type="entry name" value="AMP-dep_synth/lig_dom"/>
</dbReference>
<dbReference type="Proteomes" id="UP001315860">
    <property type="component" value="Chromosome"/>
</dbReference>
<organism evidence="2 3">
    <name type="scientific">Aeromicrobium duanguangcaii</name>
    <dbReference type="NCBI Taxonomy" id="2968086"/>
    <lineage>
        <taxon>Bacteria</taxon>
        <taxon>Bacillati</taxon>
        <taxon>Actinomycetota</taxon>
        <taxon>Actinomycetes</taxon>
        <taxon>Propionibacteriales</taxon>
        <taxon>Nocardioidaceae</taxon>
        <taxon>Aeromicrobium</taxon>
    </lineage>
</organism>
<dbReference type="RefSeq" id="WP_256766050.1">
    <property type="nucleotide sequence ID" value="NZ_CP101990.1"/>
</dbReference>
<keyword evidence="3" id="KW-1185">Reference proteome</keyword>
<evidence type="ECO:0000313" key="3">
    <source>
        <dbReference type="Proteomes" id="UP001315860"/>
    </source>
</evidence>
<reference evidence="2 3" key="1">
    <citation type="submission" date="2022-07" db="EMBL/GenBank/DDBJ databases">
        <title>Novel species in genus Aeromicrobium.</title>
        <authorList>
            <person name="Ye L."/>
        </authorList>
    </citation>
    <scope>NUCLEOTIDE SEQUENCE [LARGE SCALE GENOMIC DNA]</scope>
    <source>
        <strain evidence="3">zg-Y50</strain>
    </source>
</reference>
<accession>A0ABY5KCJ0</accession>
<proteinExistence type="predicted"/>
<dbReference type="EMBL" id="CP101990">
    <property type="protein sequence ID" value="UUI67488.1"/>
    <property type="molecule type" value="Genomic_DNA"/>
</dbReference>
<sequence>MARPQSIAFRALDLHVIQGRADDSALVTAAGTLSYAQLLHESASLAGGLRELGLRAGASVHLDVPDRHVWVVGVLAIVRLGAEPDPQASFTITGDPAVISAGGEEYELDLVLRAGRVDPAAAAVHDEGDYGERMERQYGDVLATLLHGGTLT</sequence>
<evidence type="ECO:0000259" key="1">
    <source>
        <dbReference type="Pfam" id="PF00501"/>
    </source>
</evidence>
<dbReference type="SUPFAM" id="SSF56801">
    <property type="entry name" value="Acetyl-CoA synthetase-like"/>
    <property type="match status" value="1"/>
</dbReference>
<dbReference type="InterPro" id="IPR042099">
    <property type="entry name" value="ANL_N_sf"/>
</dbReference>
<dbReference type="Gene3D" id="3.40.50.12780">
    <property type="entry name" value="N-terminal domain of ligase-like"/>
    <property type="match status" value="1"/>
</dbReference>
<gene>
    <name evidence="2" type="ORF">NP095_09735</name>
</gene>
<evidence type="ECO:0000313" key="2">
    <source>
        <dbReference type="EMBL" id="UUI67488.1"/>
    </source>
</evidence>
<name>A0ABY5KCJ0_9ACTN</name>